<name>A0A3E4ZP17_9BACT</name>
<dbReference type="EMBL" id="QSII01000008">
    <property type="protein sequence ID" value="RHC86561.1"/>
    <property type="molecule type" value="Genomic_DNA"/>
</dbReference>
<dbReference type="Pfam" id="PF16323">
    <property type="entry name" value="DUF4959"/>
    <property type="match status" value="1"/>
</dbReference>
<protein>
    <submittedName>
        <fullName evidence="2">DUF4959 domain-containing protein</fullName>
    </submittedName>
</protein>
<dbReference type="RefSeq" id="WP_022321955.1">
    <property type="nucleotide sequence ID" value="NZ_CACRUV010000025.1"/>
</dbReference>
<reference evidence="2 3" key="1">
    <citation type="submission" date="2018-08" db="EMBL/GenBank/DDBJ databases">
        <title>A genome reference for cultivated species of the human gut microbiota.</title>
        <authorList>
            <person name="Zou Y."/>
            <person name="Xue W."/>
            <person name="Luo G."/>
        </authorList>
    </citation>
    <scope>NUCLEOTIDE SEQUENCE [LARGE SCALE GENOMIC DNA]</scope>
    <source>
        <strain evidence="2 3">AM34-17</strain>
    </source>
</reference>
<accession>A0A3E4ZP17</accession>
<proteinExistence type="predicted"/>
<dbReference type="InterPro" id="IPR032527">
    <property type="entry name" value="DUF4959"/>
</dbReference>
<dbReference type="AlphaFoldDB" id="A0A3E4ZP17"/>
<evidence type="ECO:0000313" key="2">
    <source>
        <dbReference type="EMBL" id="RHC86561.1"/>
    </source>
</evidence>
<organism evidence="2 3">
    <name type="scientific">Parabacteroides merdae</name>
    <dbReference type="NCBI Taxonomy" id="46503"/>
    <lineage>
        <taxon>Bacteria</taxon>
        <taxon>Pseudomonadati</taxon>
        <taxon>Bacteroidota</taxon>
        <taxon>Bacteroidia</taxon>
        <taxon>Bacteroidales</taxon>
        <taxon>Tannerellaceae</taxon>
        <taxon>Parabacteroides</taxon>
    </lineage>
</organism>
<gene>
    <name evidence="2" type="ORF">DW828_07710</name>
</gene>
<evidence type="ECO:0000259" key="1">
    <source>
        <dbReference type="Pfam" id="PF16323"/>
    </source>
</evidence>
<feature type="domain" description="DUF4959" evidence="1">
    <location>
        <begin position="30"/>
        <end position="119"/>
    </location>
</feature>
<sequence length="360" mass="39800">MKKYILFLIFVPFLIINGCDDNEEVMGGIDPVSNVECIPFIGSVTLNWTNPENSDYYYTLITYMNSEGEKVNKKVSKYSVDDSNKVSVIVGGFTDVNEHEFILTSFGYSGSSSSPVIIKGSPLGIEAAKDYVVNTVTAEPADEGAKLSWTNETSVGVNLIVSYVDKNEKKQIVTIDATRTGVYFVTGLLKETKLTVSAENHHDGGKSEEKVFMVTPTINPDDIVYPEVEYVTFQPSMNQMTITSSNPDNLYEYTIVTNGGDPYINSNGLVASKAGSTMVFRYKSNKEIKLQIFWCTTSSGPAEANSSTVNLPASEEWKTFEYDYAAGMGTVNWGNPGDYMRCDFGTEPNVTINIRNIRFK</sequence>
<evidence type="ECO:0000313" key="3">
    <source>
        <dbReference type="Proteomes" id="UP000286260"/>
    </source>
</evidence>
<comment type="caution">
    <text evidence="2">The sequence shown here is derived from an EMBL/GenBank/DDBJ whole genome shotgun (WGS) entry which is preliminary data.</text>
</comment>
<dbReference type="Proteomes" id="UP000286260">
    <property type="component" value="Unassembled WGS sequence"/>
</dbReference>